<comment type="caution">
    <text evidence="6">The sequence shown here is derived from an EMBL/GenBank/DDBJ whole genome shotgun (WGS) entry which is preliminary data.</text>
</comment>
<dbReference type="Proteomes" id="UP001501523">
    <property type="component" value="Unassembled WGS sequence"/>
</dbReference>
<protein>
    <submittedName>
        <fullName evidence="6">HAD family phosphatase</fullName>
    </submittedName>
</protein>
<dbReference type="PANTHER" id="PTHR46193:SF18">
    <property type="entry name" value="HEXITOL PHOSPHATASE B"/>
    <property type="match status" value="1"/>
</dbReference>
<comment type="cofactor">
    <cofactor evidence="1">
        <name>Mg(2+)</name>
        <dbReference type="ChEBI" id="CHEBI:18420"/>
    </cofactor>
</comment>
<gene>
    <name evidence="6" type="ORF">GCM10009105_17720</name>
</gene>
<keyword evidence="4" id="KW-0460">Magnesium</keyword>
<dbReference type="SFLD" id="SFLDS00003">
    <property type="entry name" value="Haloacid_Dehalogenase"/>
    <property type="match status" value="1"/>
</dbReference>
<dbReference type="InterPro" id="IPR023214">
    <property type="entry name" value="HAD_sf"/>
</dbReference>
<dbReference type="InterPro" id="IPR036412">
    <property type="entry name" value="HAD-like_sf"/>
</dbReference>
<dbReference type="Gene3D" id="3.40.50.1000">
    <property type="entry name" value="HAD superfamily/HAD-like"/>
    <property type="match status" value="1"/>
</dbReference>
<name>A0ABN1IHQ3_9GAMM</name>
<organism evidence="6 7">
    <name type="scientific">Dokdonella soli</name>
    <dbReference type="NCBI Taxonomy" id="529810"/>
    <lineage>
        <taxon>Bacteria</taxon>
        <taxon>Pseudomonadati</taxon>
        <taxon>Pseudomonadota</taxon>
        <taxon>Gammaproteobacteria</taxon>
        <taxon>Lysobacterales</taxon>
        <taxon>Rhodanobacteraceae</taxon>
        <taxon>Dokdonella</taxon>
    </lineage>
</organism>
<evidence type="ECO:0000313" key="6">
    <source>
        <dbReference type="EMBL" id="GAA0713872.1"/>
    </source>
</evidence>
<keyword evidence="3" id="KW-0479">Metal-binding</keyword>
<evidence type="ECO:0000256" key="4">
    <source>
        <dbReference type="ARBA" id="ARBA00022842"/>
    </source>
</evidence>
<evidence type="ECO:0000313" key="7">
    <source>
        <dbReference type="Proteomes" id="UP001501523"/>
    </source>
</evidence>
<sequence>MRKARPRDTAPAGLLIDLDGTLVDSEYLHFESTAAVLATRGVIIDRTQYEMYVGWDERACWLSLNERFGLDFDPDVAVLKRTHAYVELLRGRRLDVLPGAPELLAWAHERGLPMAVVSSLPHDQIDASLAAANLDRYLPLRRSGHDDVPPGRGKPAPDVYLAAAAALGVDPRDCFACEDSPTGMRSARAAGCYVIGIPCVSHPTADVSAADMICGSLADVMSFLRECTA</sequence>
<proteinExistence type="inferred from homology"/>
<dbReference type="InterPro" id="IPR023198">
    <property type="entry name" value="PGP-like_dom2"/>
</dbReference>
<evidence type="ECO:0000256" key="3">
    <source>
        <dbReference type="ARBA" id="ARBA00022723"/>
    </source>
</evidence>
<evidence type="ECO:0000256" key="5">
    <source>
        <dbReference type="ARBA" id="ARBA00023277"/>
    </source>
</evidence>
<dbReference type="Gene3D" id="1.10.150.240">
    <property type="entry name" value="Putative phosphatase, domain 2"/>
    <property type="match status" value="1"/>
</dbReference>
<evidence type="ECO:0000256" key="2">
    <source>
        <dbReference type="ARBA" id="ARBA00006171"/>
    </source>
</evidence>
<dbReference type="InterPro" id="IPR006439">
    <property type="entry name" value="HAD-SF_hydro_IA"/>
</dbReference>
<dbReference type="SFLD" id="SFLDG01129">
    <property type="entry name" value="C1.5:_HAD__Beta-PGM__Phosphata"/>
    <property type="match status" value="1"/>
</dbReference>
<dbReference type="EMBL" id="BAAAEU010000007">
    <property type="protein sequence ID" value="GAA0713872.1"/>
    <property type="molecule type" value="Genomic_DNA"/>
</dbReference>
<comment type="similarity">
    <text evidence="2">Belongs to the HAD-like hydrolase superfamily. CbbY/CbbZ/Gph/YieH family.</text>
</comment>
<accession>A0ABN1IHQ3</accession>
<dbReference type="InterPro" id="IPR051600">
    <property type="entry name" value="Beta-PGM-like"/>
</dbReference>
<dbReference type="Pfam" id="PF00702">
    <property type="entry name" value="Hydrolase"/>
    <property type="match status" value="1"/>
</dbReference>
<evidence type="ECO:0000256" key="1">
    <source>
        <dbReference type="ARBA" id="ARBA00001946"/>
    </source>
</evidence>
<dbReference type="NCBIfam" id="TIGR01509">
    <property type="entry name" value="HAD-SF-IA-v3"/>
    <property type="match status" value="1"/>
</dbReference>
<keyword evidence="5" id="KW-0119">Carbohydrate metabolism</keyword>
<keyword evidence="7" id="KW-1185">Reference proteome</keyword>
<reference evidence="6 7" key="1">
    <citation type="journal article" date="2019" name="Int. J. Syst. Evol. Microbiol.">
        <title>The Global Catalogue of Microorganisms (GCM) 10K type strain sequencing project: providing services to taxonomists for standard genome sequencing and annotation.</title>
        <authorList>
            <consortium name="The Broad Institute Genomics Platform"/>
            <consortium name="The Broad Institute Genome Sequencing Center for Infectious Disease"/>
            <person name="Wu L."/>
            <person name="Ma J."/>
        </authorList>
    </citation>
    <scope>NUCLEOTIDE SEQUENCE [LARGE SCALE GENOMIC DNA]</scope>
    <source>
        <strain evidence="6 7">JCM 15421</strain>
    </source>
</reference>
<dbReference type="PANTHER" id="PTHR46193">
    <property type="entry name" value="6-PHOSPHOGLUCONATE PHOSPHATASE"/>
    <property type="match status" value="1"/>
</dbReference>
<dbReference type="SUPFAM" id="SSF56784">
    <property type="entry name" value="HAD-like"/>
    <property type="match status" value="1"/>
</dbReference>